<dbReference type="EMBL" id="JABXOR010001029">
    <property type="protein sequence ID" value="NVP01762.1"/>
    <property type="molecule type" value="Genomic_DNA"/>
</dbReference>
<name>A0A850QTH3_PHODD</name>
<proteinExistence type="predicted"/>
<dbReference type="Proteomes" id="UP000533429">
    <property type="component" value="Unassembled WGS sequence"/>
</dbReference>
<feature type="non-terminal residue" evidence="1">
    <location>
        <position position="1"/>
    </location>
</feature>
<accession>A0A850QTH3</accession>
<protein>
    <submittedName>
        <fullName evidence="1">ADP compounds hydrolase NudE</fullName>
    </submittedName>
</protein>
<keyword evidence="1" id="KW-0378">Hydrolase</keyword>
<evidence type="ECO:0000313" key="1">
    <source>
        <dbReference type="EMBL" id="NVP01762.1"/>
    </source>
</evidence>
<reference evidence="1 2" key="1">
    <citation type="submission" date="2020-06" db="EMBL/GenBank/DDBJ databases">
        <title>Photobacterium damselae subsp. damselae comparative genomics.</title>
        <authorList>
            <person name="Osorio C.R."/>
        </authorList>
    </citation>
    <scope>NUCLEOTIDE SEQUENCE [LARGE SCALE GENOMIC DNA]</scope>
    <source>
        <strain evidence="1 2">TW250/03</strain>
    </source>
</reference>
<dbReference type="Gene3D" id="3.90.79.10">
    <property type="entry name" value="Nucleoside Triphosphate Pyrophosphohydrolase"/>
    <property type="match status" value="1"/>
</dbReference>
<dbReference type="InterPro" id="IPR015797">
    <property type="entry name" value="NUDIX_hydrolase-like_dom_sf"/>
</dbReference>
<gene>
    <name evidence="1" type="ORF">HWA77_16230</name>
</gene>
<dbReference type="SUPFAM" id="SSF55811">
    <property type="entry name" value="Nudix"/>
    <property type="match status" value="1"/>
</dbReference>
<evidence type="ECO:0000313" key="2">
    <source>
        <dbReference type="Proteomes" id="UP000533429"/>
    </source>
</evidence>
<organism evidence="1 2">
    <name type="scientific">Photobacterium damselae subsp. damselae</name>
    <name type="common">Listonella damsela</name>
    <dbReference type="NCBI Taxonomy" id="85581"/>
    <lineage>
        <taxon>Bacteria</taxon>
        <taxon>Pseudomonadati</taxon>
        <taxon>Pseudomonadota</taxon>
        <taxon>Gammaproteobacteria</taxon>
        <taxon>Vibrionales</taxon>
        <taxon>Vibrionaceae</taxon>
        <taxon>Photobacterium</taxon>
    </lineage>
</organism>
<comment type="caution">
    <text evidence="1">The sequence shown here is derived from an EMBL/GenBank/DDBJ whole genome shotgun (WGS) entry which is preliminary data.</text>
</comment>
<dbReference type="GO" id="GO:0016787">
    <property type="term" value="F:hydrolase activity"/>
    <property type="evidence" value="ECO:0007669"/>
    <property type="project" value="UniProtKB-KW"/>
</dbReference>
<dbReference type="AlphaFoldDB" id="A0A850QTH3"/>
<sequence>FVAEDLYPEQLVGDEPEPLEIVRWPLSQAEELVHHVDFAEARSITALFLALQYLAAKEEQ</sequence>